<evidence type="ECO:0000259" key="1">
    <source>
        <dbReference type="PROSITE" id="PS51186"/>
    </source>
</evidence>
<evidence type="ECO:0000313" key="3">
    <source>
        <dbReference type="Proteomes" id="UP001500051"/>
    </source>
</evidence>
<keyword evidence="3" id="KW-1185">Reference proteome</keyword>
<dbReference type="PROSITE" id="PS51186">
    <property type="entry name" value="GNAT"/>
    <property type="match status" value="1"/>
</dbReference>
<dbReference type="EMBL" id="BAAAYX010000002">
    <property type="protein sequence ID" value="GAA3695465.1"/>
    <property type="molecule type" value="Genomic_DNA"/>
</dbReference>
<gene>
    <name evidence="2" type="ORF">GCM10022204_09070</name>
</gene>
<comment type="caution">
    <text evidence="2">The sequence shown here is derived from an EMBL/GenBank/DDBJ whole genome shotgun (WGS) entry which is preliminary data.</text>
</comment>
<dbReference type="Pfam" id="PF13302">
    <property type="entry name" value="Acetyltransf_3"/>
    <property type="match status" value="1"/>
</dbReference>
<reference evidence="3" key="1">
    <citation type="journal article" date="2019" name="Int. J. Syst. Evol. Microbiol.">
        <title>The Global Catalogue of Microorganisms (GCM) 10K type strain sequencing project: providing services to taxonomists for standard genome sequencing and annotation.</title>
        <authorList>
            <consortium name="The Broad Institute Genomics Platform"/>
            <consortium name="The Broad Institute Genome Sequencing Center for Infectious Disease"/>
            <person name="Wu L."/>
            <person name="Ma J."/>
        </authorList>
    </citation>
    <scope>NUCLEOTIDE SEQUENCE [LARGE SCALE GENOMIC DNA]</scope>
    <source>
        <strain evidence="3">JCM 16548</strain>
    </source>
</reference>
<sequence>MAASDITFVRLTEVDLDAVTSLLNEPRNARHLPLAGGEPFTAETAAAWVAAKNRQWDEHGFGPWAVLVDGRLAGWGGFQAEENGADFALVLRPRFWGHGEAITRRALAQGFDELGLDEVLIALPYSRHPDRAVARHGFVPDGEVAYGGVRFRQYRLTRAAWSAGSHPEP</sequence>
<dbReference type="InterPro" id="IPR000182">
    <property type="entry name" value="GNAT_dom"/>
</dbReference>
<dbReference type="RefSeq" id="WP_344811075.1">
    <property type="nucleotide sequence ID" value="NZ_BAAAYX010000002.1"/>
</dbReference>
<proteinExistence type="predicted"/>
<protein>
    <recommendedName>
        <fullName evidence="1">N-acetyltransferase domain-containing protein</fullName>
    </recommendedName>
</protein>
<organism evidence="2 3">
    <name type="scientific">Microlunatus aurantiacus</name>
    <dbReference type="NCBI Taxonomy" id="446786"/>
    <lineage>
        <taxon>Bacteria</taxon>
        <taxon>Bacillati</taxon>
        <taxon>Actinomycetota</taxon>
        <taxon>Actinomycetes</taxon>
        <taxon>Propionibacteriales</taxon>
        <taxon>Propionibacteriaceae</taxon>
        <taxon>Microlunatus</taxon>
    </lineage>
</organism>
<accession>A0ABP7CVX7</accession>
<feature type="domain" description="N-acetyltransferase" evidence="1">
    <location>
        <begin position="6"/>
        <end position="168"/>
    </location>
</feature>
<dbReference type="Gene3D" id="3.40.630.30">
    <property type="match status" value="1"/>
</dbReference>
<name>A0ABP7CVX7_9ACTN</name>
<dbReference type="InterPro" id="IPR016181">
    <property type="entry name" value="Acyl_CoA_acyltransferase"/>
</dbReference>
<evidence type="ECO:0000313" key="2">
    <source>
        <dbReference type="EMBL" id="GAA3695465.1"/>
    </source>
</evidence>
<dbReference type="SUPFAM" id="SSF55729">
    <property type="entry name" value="Acyl-CoA N-acyltransferases (Nat)"/>
    <property type="match status" value="1"/>
</dbReference>
<dbReference type="Proteomes" id="UP001500051">
    <property type="component" value="Unassembled WGS sequence"/>
</dbReference>